<evidence type="ECO:0000313" key="1">
    <source>
        <dbReference type="EMBL" id="EOI54810.1"/>
    </source>
</evidence>
<sequence length="50" mass="5846">MIPYFMALVMYYALRFSGTSFKECVFFSFLLLFGLAFSRIFSIGDELVKK</sequence>
<dbReference type="PATRIC" id="fig|1158614.3.peg.2839"/>
<reference evidence="1 3" key="1">
    <citation type="submission" date="2013-02" db="EMBL/GenBank/DDBJ databases">
        <title>The Genome Sequence of Enterococcus gilvus ATCC BAA-350.</title>
        <authorList>
            <consortium name="The Broad Institute Genome Sequencing Platform"/>
            <consortium name="The Broad Institute Genome Sequencing Center for Infectious Disease"/>
            <person name="Earl A.M."/>
            <person name="Gilmore M.S."/>
            <person name="Lebreton F."/>
            <person name="Walker B."/>
            <person name="Young S.K."/>
            <person name="Zeng Q."/>
            <person name="Gargeya S."/>
            <person name="Fitzgerald M."/>
            <person name="Haas B."/>
            <person name="Abouelleil A."/>
            <person name="Alvarado L."/>
            <person name="Arachchi H.M."/>
            <person name="Berlin A.M."/>
            <person name="Chapman S.B."/>
            <person name="Dewar J."/>
            <person name="Goldberg J."/>
            <person name="Griggs A."/>
            <person name="Gujja S."/>
            <person name="Hansen M."/>
            <person name="Howarth C."/>
            <person name="Imamovic A."/>
            <person name="Larimer J."/>
            <person name="McCowan C."/>
            <person name="Murphy C."/>
            <person name="Neiman D."/>
            <person name="Pearson M."/>
            <person name="Priest M."/>
            <person name="Roberts A."/>
            <person name="Saif S."/>
            <person name="Shea T."/>
            <person name="Sisk P."/>
            <person name="Sykes S."/>
            <person name="Wortman J."/>
            <person name="Nusbaum C."/>
            <person name="Birren B."/>
        </authorList>
    </citation>
    <scope>NUCLEOTIDE SEQUENCE [LARGE SCALE GENOMIC DNA]</scope>
    <source>
        <strain evidence="1 3">ATCC BAA-350</strain>
    </source>
</reference>
<dbReference type="AlphaFoldDB" id="R2VAT2"/>
<organism evidence="1 3">
    <name type="scientific">Enterococcus gilvus ATCC BAA-350</name>
    <dbReference type="NCBI Taxonomy" id="1158614"/>
    <lineage>
        <taxon>Bacteria</taxon>
        <taxon>Bacillati</taxon>
        <taxon>Bacillota</taxon>
        <taxon>Bacilli</taxon>
        <taxon>Lactobacillales</taxon>
        <taxon>Enterococcaceae</taxon>
        <taxon>Enterococcus</taxon>
    </lineage>
</organism>
<gene>
    <name evidence="2" type="ORF">I592_01114</name>
    <name evidence="1" type="ORF">UKC_02847</name>
</gene>
<comment type="caution">
    <text evidence="1">The sequence shown here is derived from an EMBL/GenBank/DDBJ whole genome shotgun (WGS) entry which is preliminary data.</text>
</comment>
<dbReference type="Proteomes" id="UP000014160">
    <property type="component" value="Unassembled WGS sequence"/>
</dbReference>
<evidence type="ECO:0000313" key="3">
    <source>
        <dbReference type="Proteomes" id="UP000013750"/>
    </source>
</evidence>
<protein>
    <submittedName>
        <fullName evidence="1">Uncharacterized protein</fullName>
    </submittedName>
</protein>
<keyword evidence="4" id="KW-1185">Reference proteome</keyword>
<dbReference type="HOGENOM" id="CLU_3117635_0_0_9"/>
<evidence type="ECO:0000313" key="2">
    <source>
        <dbReference type="EMBL" id="EOW81814.1"/>
    </source>
</evidence>
<evidence type="ECO:0000313" key="4">
    <source>
        <dbReference type="Proteomes" id="UP000014160"/>
    </source>
</evidence>
<accession>R2VAT2</accession>
<dbReference type="EMBL" id="AJDQ01000009">
    <property type="protein sequence ID" value="EOI54810.1"/>
    <property type="molecule type" value="Genomic_DNA"/>
</dbReference>
<reference evidence="2 4" key="2">
    <citation type="submission" date="2013-03" db="EMBL/GenBank/DDBJ databases">
        <title>The Genome Sequence of Enterococcus gilvus ATCC BAA-350 (PacBio/Illumina hybrid assembly).</title>
        <authorList>
            <consortium name="The Broad Institute Genomics Platform"/>
            <consortium name="The Broad Institute Genome Sequencing Center for Infectious Disease"/>
            <person name="Earl A."/>
            <person name="Russ C."/>
            <person name="Gilmore M."/>
            <person name="Surin D."/>
            <person name="Walker B."/>
            <person name="Young S."/>
            <person name="Zeng Q."/>
            <person name="Gargeya S."/>
            <person name="Fitzgerald M."/>
            <person name="Haas B."/>
            <person name="Abouelleil A."/>
            <person name="Allen A.W."/>
            <person name="Alvarado L."/>
            <person name="Arachchi H.M."/>
            <person name="Berlin A.M."/>
            <person name="Chapman S.B."/>
            <person name="Gainer-Dewar J."/>
            <person name="Goldberg J."/>
            <person name="Griggs A."/>
            <person name="Gujja S."/>
            <person name="Hansen M."/>
            <person name="Howarth C."/>
            <person name="Imamovic A."/>
            <person name="Ireland A."/>
            <person name="Larimer J."/>
            <person name="McCowan C."/>
            <person name="Murphy C."/>
            <person name="Pearson M."/>
            <person name="Poon T.W."/>
            <person name="Priest M."/>
            <person name="Roberts A."/>
            <person name="Saif S."/>
            <person name="Shea T."/>
            <person name="Sisk P."/>
            <person name="Sykes S."/>
            <person name="Wortman J."/>
            <person name="Nusbaum C."/>
            <person name="Birren B."/>
        </authorList>
    </citation>
    <scope>NUCLEOTIDE SEQUENCE [LARGE SCALE GENOMIC DNA]</scope>
    <source>
        <strain evidence="2 4">ATCC BAA-350</strain>
    </source>
</reference>
<dbReference type="Proteomes" id="UP000013750">
    <property type="component" value="Unassembled WGS sequence"/>
</dbReference>
<proteinExistence type="predicted"/>
<name>R2VAT2_9ENTE</name>
<dbReference type="EMBL" id="ASWH01000001">
    <property type="protein sequence ID" value="EOW81814.1"/>
    <property type="molecule type" value="Genomic_DNA"/>
</dbReference>